<sequence>MAAVPITLGIHWVPLTSLCPGAPRDFAGDPDPSLCIQPQMSDCNGVRGEDEGGDSEWELIDQCLSSEGQHPDHNIIPKGGRLWGCLPWYRGGACFGRAVGGVCSSISEYSTGQTSSFAAASCHSWGTAGEVNALIVNARTCAAAVNRSSSSEYTVSVDFPAPLGYVLRYFFPF</sequence>
<gene>
    <name evidence="1" type="ORF">HCBG_07962</name>
</gene>
<keyword evidence="2" id="KW-1185">Reference proteome</keyword>
<reference evidence="1" key="1">
    <citation type="submission" date="2009-02" db="EMBL/GenBank/DDBJ databases">
        <title>The Genome Sequence of Ajellomyces capsulatus strain G186AR.</title>
        <authorList>
            <consortium name="The Broad Institute Genome Sequencing Platform"/>
            <person name="Champion M."/>
            <person name="Cuomo C."/>
            <person name="Ma L.-J."/>
            <person name="Henn M.R."/>
            <person name="Sil A."/>
            <person name="Goldman B."/>
            <person name="Young S.K."/>
            <person name="Kodira C.D."/>
            <person name="Zeng Q."/>
            <person name="Koehrsen M."/>
            <person name="Alvarado L."/>
            <person name="Berlin A."/>
            <person name="Borenstein D."/>
            <person name="Chen Z."/>
            <person name="Engels R."/>
            <person name="Freedman E."/>
            <person name="Gellesch M."/>
            <person name="Goldberg J."/>
            <person name="Griggs A."/>
            <person name="Gujja S."/>
            <person name="Heiman D."/>
            <person name="Hepburn T."/>
            <person name="Howarth C."/>
            <person name="Jen D."/>
            <person name="Larson L."/>
            <person name="Lewis B."/>
            <person name="Mehta T."/>
            <person name="Park D."/>
            <person name="Pearson M."/>
            <person name="Roberts A."/>
            <person name="Saif S."/>
            <person name="Shea T."/>
            <person name="Shenoy N."/>
            <person name="Sisk P."/>
            <person name="Stolte C."/>
            <person name="Sykes S."/>
            <person name="Walk T."/>
            <person name="White J."/>
            <person name="Yandava C."/>
            <person name="Klein B."/>
            <person name="McEwen J.G."/>
            <person name="Puccia R."/>
            <person name="Goldman G.H."/>
            <person name="Felipe M.S."/>
            <person name="Nino-Vega G."/>
            <person name="San-Blas G."/>
            <person name="Taylor J."/>
            <person name="Mendoza L."/>
            <person name="Galagan J."/>
            <person name="Nusbaum C."/>
            <person name="Birren B."/>
        </authorList>
    </citation>
    <scope>NUCLEOTIDE SEQUENCE</scope>
    <source>
        <strain evidence="1">G186AR</strain>
    </source>
</reference>
<dbReference type="Proteomes" id="UP000001631">
    <property type="component" value="Unassembled WGS sequence"/>
</dbReference>
<evidence type="ECO:0000313" key="2">
    <source>
        <dbReference type="Proteomes" id="UP000001631"/>
    </source>
</evidence>
<organism evidence="1 2">
    <name type="scientific">Ajellomyces capsulatus (strain G186AR / H82 / ATCC MYA-2454 / RMSCC 2432)</name>
    <name type="common">Darling's disease fungus</name>
    <name type="synonym">Histoplasma capsulatum</name>
    <dbReference type="NCBI Taxonomy" id="447093"/>
    <lineage>
        <taxon>Eukaryota</taxon>
        <taxon>Fungi</taxon>
        <taxon>Dikarya</taxon>
        <taxon>Ascomycota</taxon>
        <taxon>Pezizomycotina</taxon>
        <taxon>Eurotiomycetes</taxon>
        <taxon>Eurotiomycetidae</taxon>
        <taxon>Onygenales</taxon>
        <taxon>Ajellomycetaceae</taxon>
        <taxon>Histoplasma</taxon>
    </lineage>
</organism>
<dbReference type="EMBL" id="GG663375">
    <property type="protein sequence ID" value="EEH03836.1"/>
    <property type="molecule type" value="Genomic_DNA"/>
</dbReference>
<evidence type="ECO:0000313" key="1">
    <source>
        <dbReference type="EMBL" id="EEH03836.1"/>
    </source>
</evidence>
<dbReference type="GeneID" id="69040978"/>
<dbReference type="RefSeq" id="XP_045284317.1">
    <property type="nucleotide sequence ID" value="XM_045435011.1"/>
</dbReference>
<name>C0NWX0_AJECG</name>
<protein>
    <submittedName>
        <fullName evidence="1">Uncharacterized protein</fullName>
    </submittedName>
</protein>
<proteinExistence type="predicted"/>
<dbReference type="HOGENOM" id="CLU_1547114_0_0_1"/>
<dbReference type="AlphaFoldDB" id="C0NWX0"/>
<accession>C0NWX0</accession>
<dbReference type="InParanoid" id="C0NWX0"/>